<keyword evidence="1" id="KW-0813">Transport</keyword>
<keyword evidence="2 6" id="KW-0349">Heme</keyword>
<feature type="chain" id="PRO_5045369747" evidence="7">
    <location>
        <begin position="20"/>
        <end position="143"/>
    </location>
</feature>
<gene>
    <name evidence="9" type="ORF">QWZ10_00655</name>
</gene>
<accession>A0ABT8D1K7</accession>
<evidence type="ECO:0000259" key="8">
    <source>
        <dbReference type="PROSITE" id="PS51007"/>
    </source>
</evidence>
<evidence type="ECO:0000256" key="6">
    <source>
        <dbReference type="PROSITE-ProRule" id="PRU00433"/>
    </source>
</evidence>
<evidence type="ECO:0000256" key="2">
    <source>
        <dbReference type="ARBA" id="ARBA00022617"/>
    </source>
</evidence>
<feature type="domain" description="Cytochrome c" evidence="8">
    <location>
        <begin position="51"/>
        <end position="137"/>
    </location>
</feature>
<name>A0ABT8D1K7_9RHOB</name>
<dbReference type="Pfam" id="PF00034">
    <property type="entry name" value="Cytochrom_C"/>
    <property type="match status" value="1"/>
</dbReference>
<evidence type="ECO:0000256" key="1">
    <source>
        <dbReference type="ARBA" id="ARBA00022448"/>
    </source>
</evidence>
<evidence type="ECO:0000313" key="10">
    <source>
        <dbReference type="Proteomes" id="UP001243846"/>
    </source>
</evidence>
<feature type="signal peptide" evidence="7">
    <location>
        <begin position="1"/>
        <end position="19"/>
    </location>
</feature>
<comment type="caution">
    <text evidence="9">The sequence shown here is derived from an EMBL/GenBank/DDBJ whole genome shotgun (WGS) entry which is preliminary data.</text>
</comment>
<organism evidence="9 10">
    <name type="scientific">Paracoccus cavernae</name>
    <dbReference type="NCBI Taxonomy" id="1571207"/>
    <lineage>
        <taxon>Bacteria</taxon>
        <taxon>Pseudomonadati</taxon>
        <taxon>Pseudomonadota</taxon>
        <taxon>Alphaproteobacteria</taxon>
        <taxon>Rhodobacterales</taxon>
        <taxon>Paracoccaceae</taxon>
        <taxon>Paracoccus</taxon>
    </lineage>
</organism>
<evidence type="ECO:0000256" key="7">
    <source>
        <dbReference type="SAM" id="SignalP"/>
    </source>
</evidence>
<dbReference type="Proteomes" id="UP001243846">
    <property type="component" value="Unassembled WGS sequence"/>
</dbReference>
<dbReference type="EMBL" id="JAUFRC010000001">
    <property type="protein sequence ID" value="MDN3710713.1"/>
    <property type="molecule type" value="Genomic_DNA"/>
</dbReference>
<dbReference type="PROSITE" id="PS51007">
    <property type="entry name" value="CYTC"/>
    <property type="match status" value="1"/>
</dbReference>
<reference evidence="10" key="1">
    <citation type="journal article" date="2019" name="Int. J. Syst. Evol. Microbiol.">
        <title>The Global Catalogue of Microorganisms (GCM) 10K type strain sequencing project: providing services to taxonomists for standard genome sequencing and annotation.</title>
        <authorList>
            <consortium name="The Broad Institute Genomics Platform"/>
            <consortium name="The Broad Institute Genome Sequencing Center for Infectious Disease"/>
            <person name="Wu L."/>
            <person name="Ma J."/>
        </authorList>
    </citation>
    <scope>NUCLEOTIDE SEQUENCE [LARGE SCALE GENOMIC DNA]</scope>
    <source>
        <strain evidence="10">CECT 8482</strain>
    </source>
</reference>
<dbReference type="InterPro" id="IPR009056">
    <property type="entry name" value="Cyt_c-like_dom"/>
</dbReference>
<sequence>MMKKLLVIGGLAASAAAIWYVTQRADESANARTPQEGARMVEVAVPADLDAAALAGKTAFEANCASCHGTDAAGRMGVAPPLVHPVYEPGHHGDMAFVMAARQGVRAHHWPFGDMPPVEGVSDADLSAIIAYIRMLQRENGIN</sequence>
<dbReference type="Gene3D" id="1.10.760.10">
    <property type="entry name" value="Cytochrome c-like domain"/>
    <property type="match status" value="1"/>
</dbReference>
<protein>
    <submittedName>
        <fullName evidence="9">Cytochrome c</fullName>
    </submittedName>
</protein>
<evidence type="ECO:0000256" key="5">
    <source>
        <dbReference type="ARBA" id="ARBA00023004"/>
    </source>
</evidence>
<evidence type="ECO:0000313" key="9">
    <source>
        <dbReference type="EMBL" id="MDN3710713.1"/>
    </source>
</evidence>
<keyword evidence="7" id="KW-0732">Signal</keyword>
<dbReference type="PANTHER" id="PTHR37823:SF1">
    <property type="entry name" value="CYTOCHROME C-553-LIKE"/>
    <property type="match status" value="1"/>
</dbReference>
<keyword evidence="4" id="KW-0249">Electron transport</keyword>
<dbReference type="SUPFAM" id="SSF46626">
    <property type="entry name" value="Cytochrome c"/>
    <property type="match status" value="1"/>
</dbReference>
<evidence type="ECO:0000256" key="4">
    <source>
        <dbReference type="ARBA" id="ARBA00022982"/>
    </source>
</evidence>
<keyword evidence="3 6" id="KW-0479">Metal-binding</keyword>
<keyword evidence="5 6" id="KW-0408">Iron</keyword>
<dbReference type="InterPro" id="IPR051811">
    <property type="entry name" value="Cytochrome_c550/c551-like"/>
</dbReference>
<dbReference type="InterPro" id="IPR036909">
    <property type="entry name" value="Cyt_c-like_dom_sf"/>
</dbReference>
<proteinExistence type="predicted"/>
<keyword evidence="10" id="KW-1185">Reference proteome</keyword>
<dbReference type="PANTHER" id="PTHR37823">
    <property type="entry name" value="CYTOCHROME C-553-LIKE"/>
    <property type="match status" value="1"/>
</dbReference>
<evidence type="ECO:0000256" key="3">
    <source>
        <dbReference type="ARBA" id="ARBA00022723"/>
    </source>
</evidence>